<accession>A0A364K2D9</accession>
<dbReference type="RefSeq" id="WP_113659835.1">
    <property type="nucleotide sequence ID" value="NZ_KZ845671.1"/>
</dbReference>
<name>A0A364K2D9_9BACL</name>
<organism evidence="3 4">
    <name type="scientific">Thermoflavimicrobium daqui</name>
    <dbReference type="NCBI Taxonomy" id="2137476"/>
    <lineage>
        <taxon>Bacteria</taxon>
        <taxon>Bacillati</taxon>
        <taxon>Bacillota</taxon>
        <taxon>Bacilli</taxon>
        <taxon>Bacillales</taxon>
        <taxon>Thermoactinomycetaceae</taxon>
        <taxon>Thermoflavimicrobium</taxon>
    </lineage>
</organism>
<dbReference type="Gene3D" id="1.10.287.540">
    <property type="entry name" value="Helix hairpin bin"/>
    <property type="match status" value="1"/>
</dbReference>
<reference evidence="3 4" key="1">
    <citation type="submission" date="2018-06" db="EMBL/GenBank/DDBJ databases">
        <title>Thermoflavimicrobium daqus sp. nov., a thermophilic microbe isolated from Moutai-flavour Daqu.</title>
        <authorList>
            <person name="Wang X."/>
            <person name="Zhou H."/>
        </authorList>
    </citation>
    <scope>NUCLEOTIDE SEQUENCE [LARGE SCALE GENOMIC DNA]</scope>
    <source>
        <strain evidence="3 4">FBKL4.011</strain>
    </source>
</reference>
<dbReference type="AlphaFoldDB" id="A0A364K2D9"/>
<comment type="caution">
    <text evidence="3">The sequence shown here is derived from an EMBL/GenBank/DDBJ whole genome shotgun (WGS) entry which is preliminary data.</text>
</comment>
<gene>
    <name evidence="3" type="ORF">DL897_14380</name>
</gene>
<evidence type="ECO:0000256" key="1">
    <source>
        <dbReference type="ARBA" id="ARBA00022490"/>
    </source>
</evidence>
<dbReference type="InterPro" id="IPR009242">
    <property type="entry name" value="DUF896"/>
</dbReference>
<dbReference type="Proteomes" id="UP000251213">
    <property type="component" value="Unassembled WGS sequence"/>
</dbReference>
<dbReference type="PANTHER" id="PTHR37300:SF1">
    <property type="entry name" value="UPF0291 PROTEIN YNZC"/>
    <property type="match status" value="1"/>
</dbReference>
<proteinExistence type="inferred from homology"/>
<dbReference type="PANTHER" id="PTHR37300">
    <property type="entry name" value="UPF0291 PROTEIN CBO2609/CLC_2481"/>
    <property type="match status" value="1"/>
</dbReference>
<keyword evidence="1 2" id="KW-0963">Cytoplasm</keyword>
<comment type="subcellular location">
    <subcellularLocation>
        <location evidence="2">Cytoplasm</location>
    </subcellularLocation>
</comment>
<dbReference type="HAMAP" id="MF_01103">
    <property type="entry name" value="UPF0291"/>
    <property type="match status" value="1"/>
</dbReference>
<reference evidence="3 4" key="2">
    <citation type="submission" date="2018-06" db="EMBL/GenBank/DDBJ databases">
        <authorList>
            <person name="Zhirakovskaya E."/>
        </authorList>
    </citation>
    <scope>NUCLEOTIDE SEQUENCE [LARGE SCALE GENOMIC DNA]</scope>
    <source>
        <strain evidence="3 4">FBKL4.011</strain>
    </source>
</reference>
<sequence>MIDQKLIQRLNDLAKKRKAEGLTAEEFKEQTELRQIYLKAIRKQVKQQISHVKYVDKN</sequence>
<comment type="similarity">
    <text evidence="2">Belongs to the UPF0291 family.</text>
</comment>
<dbReference type="EMBL" id="QJKK01000009">
    <property type="protein sequence ID" value="RAL22592.1"/>
    <property type="molecule type" value="Genomic_DNA"/>
</dbReference>
<keyword evidence="4" id="KW-1185">Reference proteome</keyword>
<evidence type="ECO:0000313" key="4">
    <source>
        <dbReference type="Proteomes" id="UP000251213"/>
    </source>
</evidence>
<protein>
    <recommendedName>
        <fullName evidence="2">UPF0291 protein DL897_14380</fullName>
    </recommendedName>
</protein>
<evidence type="ECO:0000313" key="3">
    <source>
        <dbReference type="EMBL" id="RAL22592.1"/>
    </source>
</evidence>
<dbReference type="Pfam" id="PF05979">
    <property type="entry name" value="DUF896"/>
    <property type="match status" value="1"/>
</dbReference>
<dbReference type="OrthoDB" id="390105at2"/>
<evidence type="ECO:0000256" key="2">
    <source>
        <dbReference type="HAMAP-Rule" id="MF_01103"/>
    </source>
</evidence>
<dbReference type="SUPFAM" id="SSF158221">
    <property type="entry name" value="YnzC-like"/>
    <property type="match status" value="1"/>
</dbReference>
<dbReference type="GO" id="GO:0005737">
    <property type="term" value="C:cytoplasm"/>
    <property type="evidence" value="ECO:0007669"/>
    <property type="project" value="UniProtKB-SubCell"/>
</dbReference>